<keyword evidence="2" id="KW-1185">Reference proteome</keyword>
<reference evidence="1 2" key="2">
    <citation type="journal article" date="2022" name="Mol. Ecol. Resour.">
        <title>The genomes of chicory, endive, great burdock and yacon provide insights into Asteraceae paleo-polyploidization history and plant inulin production.</title>
        <authorList>
            <person name="Fan W."/>
            <person name="Wang S."/>
            <person name="Wang H."/>
            <person name="Wang A."/>
            <person name="Jiang F."/>
            <person name="Liu H."/>
            <person name="Zhao H."/>
            <person name="Xu D."/>
            <person name="Zhang Y."/>
        </authorList>
    </citation>
    <scope>NUCLEOTIDE SEQUENCE [LARGE SCALE GENOMIC DNA]</scope>
    <source>
        <strain evidence="2">cv. Niubang</strain>
    </source>
</reference>
<dbReference type="Proteomes" id="UP001055879">
    <property type="component" value="Linkage Group LG11"/>
</dbReference>
<name>A0ACB8Z4H3_ARCLA</name>
<sequence>MNPEPPVFHFVRSGLEISESYECFAYFKYYSCLTLARDILITLKKQKEMDNQKEKKFFMLHMAESFFPRGKRHDNTNQN</sequence>
<proteinExistence type="predicted"/>
<gene>
    <name evidence="1" type="ORF">L6452_32386</name>
</gene>
<organism evidence="1 2">
    <name type="scientific">Arctium lappa</name>
    <name type="common">Greater burdock</name>
    <name type="synonym">Lappa major</name>
    <dbReference type="NCBI Taxonomy" id="4217"/>
    <lineage>
        <taxon>Eukaryota</taxon>
        <taxon>Viridiplantae</taxon>
        <taxon>Streptophyta</taxon>
        <taxon>Embryophyta</taxon>
        <taxon>Tracheophyta</taxon>
        <taxon>Spermatophyta</taxon>
        <taxon>Magnoliopsida</taxon>
        <taxon>eudicotyledons</taxon>
        <taxon>Gunneridae</taxon>
        <taxon>Pentapetalae</taxon>
        <taxon>asterids</taxon>
        <taxon>campanulids</taxon>
        <taxon>Asterales</taxon>
        <taxon>Asteraceae</taxon>
        <taxon>Carduoideae</taxon>
        <taxon>Cardueae</taxon>
        <taxon>Arctiinae</taxon>
        <taxon>Arctium</taxon>
    </lineage>
</organism>
<reference evidence="2" key="1">
    <citation type="journal article" date="2022" name="Mol. Ecol. Resour.">
        <title>The genomes of chicory, endive, great burdock and yacon provide insights into Asteraceae palaeo-polyploidization history and plant inulin production.</title>
        <authorList>
            <person name="Fan W."/>
            <person name="Wang S."/>
            <person name="Wang H."/>
            <person name="Wang A."/>
            <person name="Jiang F."/>
            <person name="Liu H."/>
            <person name="Zhao H."/>
            <person name="Xu D."/>
            <person name="Zhang Y."/>
        </authorList>
    </citation>
    <scope>NUCLEOTIDE SEQUENCE [LARGE SCALE GENOMIC DNA]</scope>
    <source>
        <strain evidence="2">cv. Niubang</strain>
    </source>
</reference>
<evidence type="ECO:0000313" key="2">
    <source>
        <dbReference type="Proteomes" id="UP001055879"/>
    </source>
</evidence>
<protein>
    <submittedName>
        <fullName evidence="1">Uncharacterized protein</fullName>
    </submittedName>
</protein>
<accession>A0ACB8Z4H3</accession>
<evidence type="ECO:0000313" key="1">
    <source>
        <dbReference type="EMBL" id="KAI3692569.1"/>
    </source>
</evidence>
<dbReference type="EMBL" id="CM042057">
    <property type="protein sequence ID" value="KAI3692569.1"/>
    <property type="molecule type" value="Genomic_DNA"/>
</dbReference>
<comment type="caution">
    <text evidence="1">The sequence shown here is derived from an EMBL/GenBank/DDBJ whole genome shotgun (WGS) entry which is preliminary data.</text>
</comment>